<evidence type="ECO:0000313" key="5">
    <source>
        <dbReference type="Proteomes" id="UP000250369"/>
    </source>
</evidence>
<keyword evidence="2" id="KW-1133">Transmembrane helix</keyword>
<organism evidence="4 5">
    <name type="scientific">Paenibacillus contaminans</name>
    <dbReference type="NCBI Taxonomy" id="450362"/>
    <lineage>
        <taxon>Bacteria</taxon>
        <taxon>Bacillati</taxon>
        <taxon>Bacillota</taxon>
        <taxon>Bacilli</taxon>
        <taxon>Bacillales</taxon>
        <taxon>Paenibacillaceae</taxon>
        <taxon>Paenibacillus</taxon>
    </lineage>
</organism>
<dbReference type="Proteomes" id="UP000250369">
    <property type="component" value="Unassembled WGS sequence"/>
</dbReference>
<accession>A0A329MUK1</accession>
<evidence type="ECO:0000259" key="3">
    <source>
        <dbReference type="Pfam" id="PF14285"/>
    </source>
</evidence>
<evidence type="ECO:0000256" key="2">
    <source>
        <dbReference type="SAM" id="Phobius"/>
    </source>
</evidence>
<gene>
    <name evidence="4" type="ORF">DQG23_05305</name>
</gene>
<feature type="compositionally biased region" description="Pro residues" evidence="1">
    <location>
        <begin position="141"/>
        <end position="152"/>
    </location>
</feature>
<sequence length="297" mass="32936">MGGCAMTQQPQKPQERDETDAALAEALRSAFDSIPVPDHEEAWQSMQKRLEEKRRRRNWRRIGRLGTAAASMVVFICIAAGTINPVFAVTSLYSLVVNKTKDGVVNITFKRNDRDESKALTAPPPEEDRYGSVSSGSSDGAPPPIPNPPLSPNPSEGGEIEYKPVKTTIEQARKELDFPFLAPTELPEGFELTSVEIYNMPDKKPDMAMLNYRSRETDAAGFIMIRESKIVGERATTFGSFSGEQPEVKDVKVFGSKGVLIVTKRTVRLEWSTHEAYYEITSSVGEEATMKLVNSMK</sequence>
<name>A0A329MUK1_9BACL</name>
<keyword evidence="5" id="KW-1185">Reference proteome</keyword>
<feature type="region of interest" description="Disordered" evidence="1">
    <location>
        <begin position="1"/>
        <end position="20"/>
    </location>
</feature>
<feature type="compositionally biased region" description="Polar residues" evidence="1">
    <location>
        <begin position="1"/>
        <end position="12"/>
    </location>
</feature>
<comment type="caution">
    <text evidence="4">The sequence shown here is derived from an EMBL/GenBank/DDBJ whole genome shotgun (WGS) entry which is preliminary data.</text>
</comment>
<protein>
    <recommendedName>
        <fullName evidence="3">DUF4367 domain-containing protein</fullName>
    </recommendedName>
</protein>
<proteinExistence type="predicted"/>
<keyword evidence="2" id="KW-0812">Transmembrane</keyword>
<dbReference type="AlphaFoldDB" id="A0A329MUK1"/>
<dbReference type="EMBL" id="QMFB01000002">
    <property type="protein sequence ID" value="RAV22363.1"/>
    <property type="molecule type" value="Genomic_DNA"/>
</dbReference>
<keyword evidence="2" id="KW-0472">Membrane</keyword>
<evidence type="ECO:0000313" key="4">
    <source>
        <dbReference type="EMBL" id="RAV22363.1"/>
    </source>
</evidence>
<evidence type="ECO:0000256" key="1">
    <source>
        <dbReference type="SAM" id="MobiDB-lite"/>
    </source>
</evidence>
<feature type="transmembrane region" description="Helical" evidence="2">
    <location>
        <begin position="62"/>
        <end position="83"/>
    </location>
</feature>
<reference evidence="4 5" key="1">
    <citation type="journal article" date="2009" name="Int. J. Syst. Evol. Microbiol.">
        <title>Paenibacillus contaminans sp. nov., isolated from a contaminated laboratory plate.</title>
        <authorList>
            <person name="Chou J.H."/>
            <person name="Lee J.H."/>
            <person name="Lin M.C."/>
            <person name="Chang P.S."/>
            <person name="Arun A.B."/>
            <person name="Young C.C."/>
            <person name="Chen W.M."/>
        </authorList>
    </citation>
    <scope>NUCLEOTIDE SEQUENCE [LARGE SCALE GENOMIC DNA]</scope>
    <source>
        <strain evidence="4 5">CKOBP-6</strain>
    </source>
</reference>
<dbReference type="Pfam" id="PF14285">
    <property type="entry name" value="DUF4367"/>
    <property type="match status" value="1"/>
</dbReference>
<feature type="domain" description="DUF4367" evidence="3">
    <location>
        <begin position="182"/>
        <end position="296"/>
    </location>
</feature>
<feature type="region of interest" description="Disordered" evidence="1">
    <location>
        <begin position="115"/>
        <end position="160"/>
    </location>
</feature>
<dbReference type="InterPro" id="IPR025377">
    <property type="entry name" value="DUF4367"/>
</dbReference>